<comment type="caution">
    <text evidence="5">The sequence shown here is derived from an EMBL/GenBank/DDBJ whole genome shotgun (WGS) entry which is preliminary data.</text>
</comment>
<dbReference type="PANTHER" id="PTHR44591">
    <property type="entry name" value="STRESS RESPONSE REGULATOR PROTEIN 1"/>
    <property type="match status" value="1"/>
</dbReference>
<feature type="domain" description="Response regulatory" evidence="4">
    <location>
        <begin position="10"/>
        <end position="128"/>
    </location>
</feature>
<evidence type="ECO:0000256" key="2">
    <source>
        <dbReference type="PROSITE-ProRule" id="PRU00169"/>
    </source>
</evidence>
<dbReference type="PROSITE" id="PS50110">
    <property type="entry name" value="RESPONSE_REGULATORY"/>
    <property type="match status" value="1"/>
</dbReference>
<evidence type="ECO:0000256" key="1">
    <source>
        <dbReference type="ARBA" id="ARBA00022553"/>
    </source>
</evidence>
<organism evidence="5 6">
    <name type="scientific">Phenylobacterium conjunctum</name>
    <dbReference type="NCBI Taxonomy" id="1298959"/>
    <lineage>
        <taxon>Bacteria</taxon>
        <taxon>Pseudomonadati</taxon>
        <taxon>Pseudomonadota</taxon>
        <taxon>Alphaproteobacteria</taxon>
        <taxon>Caulobacterales</taxon>
        <taxon>Caulobacteraceae</taxon>
        <taxon>Phenylobacterium</taxon>
    </lineage>
</organism>
<feature type="modified residue" description="4-aspartylphosphate" evidence="2">
    <location>
        <position position="60"/>
    </location>
</feature>
<feature type="region of interest" description="Disordered" evidence="3">
    <location>
        <begin position="151"/>
        <end position="201"/>
    </location>
</feature>
<dbReference type="SMART" id="SM00448">
    <property type="entry name" value="REC"/>
    <property type="match status" value="1"/>
</dbReference>
<keyword evidence="1 2" id="KW-0597">Phosphoprotein</keyword>
<proteinExistence type="predicted"/>
<evidence type="ECO:0000259" key="4">
    <source>
        <dbReference type="PROSITE" id="PS50110"/>
    </source>
</evidence>
<dbReference type="Pfam" id="PF00072">
    <property type="entry name" value="Response_reg"/>
    <property type="match status" value="1"/>
</dbReference>
<dbReference type="InterPro" id="IPR001789">
    <property type="entry name" value="Sig_transdc_resp-reg_receiver"/>
</dbReference>
<accession>A0ABW3T560</accession>
<name>A0ABW3T560_9CAUL</name>
<dbReference type="EMBL" id="JBHTLQ010000041">
    <property type="protein sequence ID" value="MFD1192013.1"/>
    <property type="molecule type" value="Genomic_DNA"/>
</dbReference>
<evidence type="ECO:0000313" key="6">
    <source>
        <dbReference type="Proteomes" id="UP001597216"/>
    </source>
</evidence>
<evidence type="ECO:0000313" key="5">
    <source>
        <dbReference type="EMBL" id="MFD1192013.1"/>
    </source>
</evidence>
<dbReference type="SUPFAM" id="SSF52172">
    <property type="entry name" value="CheY-like"/>
    <property type="match status" value="1"/>
</dbReference>
<feature type="compositionally biased region" description="Basic and acidic residues" evidence="3">
    <location>
        <begin position="151"/>
        <end position="162"/>
    </location>
</feature>
<feature type="compositionally biased region" description="Basic and acidic residues" evidence="3">
    <location>
        <begin position="192"/>
        <end position="201"/>
    </location>
</feature>
<reference evidence="6" key="1">
    <citation type="journal article" date="2019" name="Int. J. Syst. Evol. Microbiol.">
        <title>The Global Catalogue of Microorganisms (GCM) 10K type strain sequencing project: providing services to taxonomists for standard genome sequencing and annotation.</title>
        <authorList>
            <consortium name="The Broad Institute Genomics Platform"/>
            <consortium name="The Broad Institute Genome Sequencing Center for Infectious Disease"/>
            <person name="Wu L."/>
            <person name="Ma J."/>
        </authorList>
    </citation>
    <scope>NUCLEOTIDE SEQUENCE [LARGE SCALE GENOMIC DNA]</scope>
    <source>
        <strain evidence="6">CCUG 55074</strain>
    </source>
</reference>
<dbReference type="Proteomes" id="UP001597216">
    <property type="component" value="Unassembled WGS sequence"/>
</dbReference>
<protein>
    <submittedName>
        <fullName evidence="5">Response regulator</fullName>
    </submittedName>
</protein>
<feature type="compositionally biased region" description="Gly residues" evidence="3">
    <location>
        <begin position="179"/>
        <end position="191"/>
    </location>
</feature>
<sequence>MPEPDYGRLSILVVDDSRDMREIIGAVLTGVGVTKLHFAADGASGLASVAAYDFDIVFVDQEMPGYRGLDVIRAIRGRRDGKQFLPIIMLTGHSDLRHLVEARDAGVTEFLCKPVTARAIVERLLTVIHRPRPFIRCATYFGPDRRRGDRCAFDGPERRATKADAIAPPRVGRPRSGAGARGRLGGNGGHLGAERRPPIKA</sequence>
<dbReference type="Gene3D" id="3.40.50.2300">
    <property type="match status" value="1"/>
</dbReference>
<dbReference type="PANTHER" id="PTHR44591:SF3">
    <property type="entry name" value="RESPONSE REGULATORY DOMAIN-CONTAINING PROTEIN"/>
    <property type="match status" value="1"/>
</dbReference>
<feature type="compositionally biased region" description="Low complexity" evidence="3">
    <location>
        <begin position="167"/>
        <end position="178"/>
    </location>
</feature>
<dbReference type="InterPro" id="IPR011006">
    <property type="entry name" value="CheY-like_superfamily"/>
</dbReference>
<evidence type="ECO:0000256" key="3">
    <source>
        <dbReference type="SAM" id="MobiDB-lite"/>
    </source>
</evidence>
<dbReference type="RefSeq" id="WP_377354243.1">
    <property type="nucleotide sequence ID" value="NZ_JBHTLQ010000041.1"/>
</dbReference>
<dbReference type="InterPro" id="IPR050595">
    <property type="entry name" value="Bact_response_regulator"/>
</dbReference>
<keyword evidence="6" id="KW-1185">Reference proteome</keyword>
<gene>
    <name evidence="5" type="ORF">ACFQ27_15600</name>
</gene>